<proteinExistence type="predicted"/>
<reference evidence="1 2" key="1">
    <citation type="submission" date="2010-02" db="EMBL/GenBank/DDBJ databases">
        <authorList>
            <person name="Weinstock G."/>
            <person name="Sodergren E."/>
            <person name="Clifton S."/>
            <person name="Fulton L."/>
            <person name="Fulton B."/>
            <person name="Courtney L."/>
            <person name="Fronick C."/>
            <person name="Harrison M."/>
            <person name="Strong C."/>
            <person name="Farmer C."/>
            <person name="Delahaunty K."/>
            <person name="Markovic C."/>
            <person name="Hall O."/>
            <person name="Minx P."/>
            <person name="Tomlinson C."/>
            <person name="Mitreva M."/>
            <person name="Nelson J."/>
            <person name="Hou S."/>
            <person name="Wollam A."/>
            <person name="Pepin K.H."/>
            <person name="Johnson M."/>
            <person name="Bhonagiri V."/>
            <person name="Zhang X."/>
            <person name="Suruliraj S."/>
            <person name="Warren W."/>
            <person name="Chinwalla A."/>
            <person name="Mardis E.R."/>
            <person name="Wilson R.K."/>
        </authorList>
    </citation>
    <scope>NUCLEOTIDE SEQUENCE [LARGE SCALE GENOMIC DNA]</scope>
    <source>
        <strain evidence="1 2">ATCC 29315</strain>
    </source>
</reference>
<dbReference type="Proteomes" id="UP000005536">
    <property type="component" value="Unassembled WGS sequence"/>
</dbReference>
<sequence>MPTVFFRRPLTVSGRYADDIPAKPGIFEQQTASAAALFIFSCLLPPTYPASPPDGFCPLPCSQSVRRLCALKS</sequence>
<evidence type="ECO:0000313" key="1">
    <source>
        <dbReference type="EMBL" id="EFE50119.1"/>
    </source>
</evidence>
<dbReference type="EMBL" id="ADBF01000029">
    <property type="protein sequence ID" value="EFE50119.1"/>
    <property type="molecule type" value="Genomic_DNA"/>
</dbReference>
<name>D4DQ15_NEIEG</name>
<protein>
    <submittedName>
        <fullName evidence="1">Uncharacterized protein</fullName>
    </submittedName>
</protein>
<gene>
    <name evidence="1" type="ORF">NEIELOOT_01152</name>
</gene>
<comment type="caution">
    <text evidence="1">The sequence shown here is derived from an EMBL/GenBank/DDBJ whole genome shotgun (WGS) entry which is preliminary data.</text>
</comment>
<accession>D4DQ15</accession>
<evidence type="ECO:0000313" key="2">
    <source>
        <dbReference type="Proteomes" id="UP000005536"/>
    </source>
</evidence>
<dbReference type="AlphaFoldDB" id="D4DQ15"/>
<organism evidence="1 2">
    <name type="scientific">Neisseria elongata subsp. glycolytica ATCC 29315</name>
    <dbReference type="NCBI Taxonomy" id="546263"/>
    <lineage>
        <taxon>Bacteria</taxon>
        <taxon>Pseudomonadati</taxon>
        <taxon>Pseudomonadota</taxon>
        <taxon>Betaproteobacteria</taxon>
        <taxon>Neisseriales</taxon>
        <taxon>Neisseriaceae</taxon>
        <taxon>Neisseria</taxon>
    </lineage>
</organism>